<dbReference type="PANTHER" id="PTHR46306">
    <property type="entry name" value="BTB/POZ DOMAIN-CONTAINING PROTEIN 9"/>
    <property type="match status" value="1"/>
</dbReference>
<dbReference type="SUPFAM" id="SSF54695">
    <property type="entry name" value="POZ domain"/>
    <property type="match status" value="1"/>
</dbReference>
<proteinExistence type="predicted"/>
<keyword evidence="4" id="KW-1185">Reference proteome</keyword>
<dbReference type="EMBL" id="PQFF01000099">
    <property type="protein sequence ID" value="RHZ82639.1"/>
    <property type="molecule type" value="Genomic_DNA"/>
</dbReference>
<dbReference type="InterPro" id="IPR006571">
    <property type="entry name" value="TLDc_dom"/>
</dbReference>
<dbReference type="OrthoDB" id="6359816at2759"/>
<feature type="domain" description="BTB" evidence="1">
    <location>
        <begin position="23"/>
        <end position="95"/>
    </location>
</feature>
<accession>A0A397J2X5</accession>
<sequence>MAFKFFDKLSTDFTELLNDKEDYNVIIEVDKNENKKTFTAHSAVLRYRSSYFSKELANITQNENNIKTISKPDISVESFDIIIRYIYGGIVDLVNAESKFIFELMILADEFEFEELFKQVEIYLTETKASWLRGHFSLIYHTIFKQNNNKFKLLENFCNDIIAEYPNIIFDSEDFNSLSESAFVSIIKMDNLQMEEIKIWDKVIQWGINQNPELPSELEKWNNEDFMKLKTTLQNCLPHVRYFQIPSEDILYKVKPYMEIFNKQLLDDLLIHLILPDKLIESKILPPRTIPQSTIITNDHITEISSWIDRKDTIYSLNEIPYKFQLILRGSKDGFGPKTFWDMCHGHSNTVTILKVEDTDEILGGFNPLEWDKTKEENTWVETKDSFIFSLKNGNIQNSILSRVANEENAICYICSEEQVQYGICFGNDELLMGTHVNDFTKDKESWCTLNKSDYEKSIRTTGDEFTIIDYEVFEVVKR</sequence>
<dbReference type="InterPro" id="IPR011333">
    <property type="entry name" value="SKP1/BTB/POZ_sf"/>
</dbReference>
<evidence type="ECO:0000313" key="3">
    <source>
        <dbReference type="EMBL" id="RHZ82639.1"/>
    </source>
</evidence>
<protein>
    <recommendedName>
        <fullName evidence="5">BTB domain-containing protein</fullName>
    </recommendedName>
</protein>
<feature type="domain" description="TLDc" evidence="2">
    <location>
        <begin position="294"/>
        <end position="477"/>
    </location>
</feature>
<dbReference type="Pfam" id="PF00651">
    <property type="entry name" value="BTB"/>
    <property type="match status" value="1"/>
</dbReference>
<dbReference type="InterPro" id="IPR000210">
    <property type="entry name" value="BTB/POZ_dom"/>
</dbReference>
<organism evidence="3 4">
    <name type="scientific">Diversispora epigaea</name>
    <dbReference type="NCBI Taxonomy" id="1348612"/>
    <lineage>
        <taxon>Eukaryota</taxon>
        <taxon>Fungi</taxon>
        <taxon>Fungi incertae sedis</taxon>
        <taxon>Mucoromycota</taxon>
        <taxon>Glomeromycotina</taxon>
        <taxon>Glomeromycetes</taxon>
        <taxon>Diversisporales</taxon>
        <taxon>Diversisporaceae</taxon>
        <taxon>Diversispora</taxon>
    </lineage>
</organism>
<dbReference type="PANTHER" id="PTHR46306:SF1">
    <property type="entry name" value="BTB_POZ DOMAIN-CONTAINING PROTEIN 9"/>
    <property type="match status" value="1"/>
</dbReference>
<dbReference type="Gene3D" id="3.30.710.10">
    <property type="entry name" value="Potassium Channel Kv1.1, Chain A"/>
    <property type="match status" value="1"/>
</dbReference>
<dbReference type="PROSITE" id="PS51886">
    <property type="entry name" value="TLDC"/>
    <property type="match status" value="1"/>
</dbReference>
<dbReference type="AlphaFoldDB" id="A0A397J2X5"/>
<dbReference type="InterPro" id="IPR052407">
    <property type="entry name" value="BTB_POZ_domain_cont_9"/>
</dbReference>
<reference evidence="3 4" key="1">
    <citation type="submission" date="2018-08" db="EMBL/GenBank/DDBJ databases">
        <title>Genome and evolution of the arbuscular mycorrhizal fungus Diversispora epigaea (formerly Glomus versiforme) and its bacterial endosymbionts.</title>
        <authorList>
            <person name="Sun X."/>
            <person name="Fei Z."/>
            <person name="Harrison M."/>
        </authorList>
    </citation>
    <scope>NUCLEOTIDE SEQUENCE [LARGE SCALE GENOMIC DNA]</scope>
    <source>
        <strain evidence="3 4">IT104</strain>
    </source>
</reference>
<dbReference type="Proteomes" id="UP000266861">
    <property type="component" value="Unassembled WGS sequence"/>
</dbReference>
<comment type="caution">
    <text evidence="3">The sequence shown here is derived from an EMBL/GenBank/DDBJ whole genome shotgun (WGS) entry which is preliminary data.</text>
</comment>
<evidence type="ECO:0000313" key="4">
    <source>
        <dbReference type="Proteomes" id="UP000266861"/>
    </source>
</evidence>
<dbReference type="GO" id="GO:0005737">
    <property type="term" value="C:cytoplasm"/>
    <property type="evidence" value="ECO:0007669"/>
    <property type="project" value="TreeGrafter"/>
</dbReference>
<evidence type="ECO:0000259" key="1">
    <source>
        <dbReference type="PROSITE" id="PS50097"/>
    </source>
</evidence>
<dbReference type="PROSITE" id="PS50097">
    <property type="entry name" value="BTB"/>
    <property type="match status" value="1"/>
</dbReference>
<name>A0A397J2X5_9GLOM</name>
<gene>
    <name evidence="3" type="ORF">Glove_106g18</name>
</gene>
<dbReference type="SMART" id="SM00225">
    <property type="entry name" value="BTB"/>
    <property type="match status" value="1"/>
</dbReference>
<evidence type="ECO:0008006" key="5">
    <source>
        <dbReference type="Google" id="ProtNLM"/>
    </source>
</evidence>
<evidence type="ECO:0000259" key="2">
    <source>
        <dbReference type="PROSITE" id="PS51886"/>
    </source>
</evidence>
<dbReference type="Pfam" id="PF07534">
    <property type="entry name" value="TLD"/>
    <property type="match status" value="1"/>
</dbReference>
<dbReference type="Gene3D" id="1.25.40.420">
    <property type="match status" value="1"/>
</dbReference>